<gene>
    <name evidence="1" type="ORF">G8770_07845</name>
</gene>
<organism evidence="1 2">
    <name type="scientific">Pseudomaricurvus hydrocarbonicus</name>
    <dbReference type="NCBI Taxonomy" id="1470433"/>
    <lineage>
        <taxon>Bacteria</taxon>
        <taxon>Pseudomonadati</taxon>
        <taxon>Pseudomonadota</taxon>
        <taxon>Gammaproteobacteria</taxon>
        <taxon>Cellvibrionales</taxon>
        <taxon>Cellvibrionaceae</taxon>
        <taxon>Pseudomaricurvus</taxon>
    </lineage>
</organism>
<evidence type="ECO:0000313" key="1">
    <source>
        <dbReference type="EMBL" id="NHO65449.1"/>
    </source>
</evidence>
<accession>A0A9E5JUB3</accession>
<dbReference type="RefSeq" id="WP_167184359.1">
    <property type="nucleotide sequence ID" value="NZ_JAAONZ010000004.1"/>
</dbReference>
<dbReference type="PANTHER" id="PTHR35175">
    <property type="entry name" value="DUF1289 DOMAIN-CONTAINING PROTEIN"/>
    <property type="match status" value="1"/>
</dbReference>
<dbReference type="InterPro" id="IPR010710">
    <property type="entry name" value="DUF1289"/>
</dbReference>
<sequence length="147" mass="16696">MLKRVKTPCVGVCSTGIGDQVCRGCKRYAHEVVNWNAYSNEQRQIIAQRLDAFLVQVVSNKLRILDHAQLLAAIKHQQIQFNSDQDAYCWVFSLLKAGASQIHDLQVYGLAYQPQWQGVSLVDIKAAIDQDYYTLSCAHYDRYFPAA</sequence>
<dbReference type="Pfam" id="PF06945">
    <property type="entry name" value="DUF1289"/>
    <property type="match status" value="1"/>
</dbReference>
<comment type="caution">
    <text evidence="1">The sequence shown here is derived from an EMBL/GenBank/DDBJ whole genome shotgun (WGS) entry which is preliminary data.</text>
</comment>
<dbReference type="Proteomes" id="UP000787472">
    <property type="component" value="Unassembled WGS sequence"/>
</dbReference>
<dbReference type="EMBL" id="JAAONZ010000004">
    <property type="protein sequence ID" value="NHO65449.1"/>
    <property type="molecule type" value="Genomic_DNA"/>
</dbReference>
<proteinExistence type="predicted"/>
<evidence type="ECO:0000313" key="2">
    <source>
        <dbReference type="Proteomes" id="UP000787472"/>
    </source>
</evidence>
<keyword evidence="2" id="KW-1185">Reference proteome</keyword>
<protein>
    <submittedName>
        <fullName evidence="1">DUF1289 domain-containing protein</fullName>
    </submittedName>
</protein>
<reference evidence="1" key="1">
    <citation type="submission" date="2020-03" db="EMBL/GenBank/DDBJ databases">
        <authorList>
            <person name="Guo F."/>
        </authorList>
    </citation>
    <scope>NUCLEOTIDE SEQUENCE</scope>
    <source>
        <strain evidence="1">JCM 30134</strain>
    </source>
</reference>
<name>A0A9E5JUB3_9GAMM</name>
<dbReference type="AlphaFoldDB" id="A0A9E5JUB3"/>
<dbReference type="PANTHER" id="PTHR35175:SF1">
    <property type="entry name" value="OXIDOREDUCTASE"/>
    <property type="match status" value="1"/>
</dbReference>